<sequence length="205" mass="22802">MRPPTFAQGHTFSQTCPQPLYHTSTTGSQQICHNGQNYQQLSADVGYQNSNHSSSHQSPGQLTSYQQTNTPYQQTNTPYQQTNTPYQQTSTRTTYSPVTTANHCSTDPATTYRQTGTYPPHPNFNHRPTNPPAPTYNYSQGSSTGTHSKPTPPNHVDLSNDSPSPESTTRTGYYVFPDYPSIDHINNLLQNPNLSFADRFLLEAA</sequence>
<dbReference type="RefSeq" id="XP_053017202.1">
    <property type="nucleotide sequence ID" value="XM_053166073.1"/>
</dbReference>
<feature type="region of interest" description="Disordered" evidence="1">
    <location>
        <begin position="46"/>
        <end position="172"/>
    </location>
</feature>
<feature type="compositionally biased region" description="Polar residues" evidence="1">
    <location>
        <begin position="101"/>
        <end position="117"/>
    </location>
</feature>
<proteinExistence type="predicted"/>
<keyword evidence="3" id="KW-1185">Reference proteome</keyword>
<name>A0ABY7CCK0_9BASI</name>
<dbReference type="Proteomes" id="UP001164743">
    <property type="component" value="Chromosome 1A"/>
</dbReference>
<feature type="compositionally biased region" description="Low complexity" evidence="1">
    <location>
        <begin position="48"/>
        <end position="100"/>
    </location>
</feature>
<dbReference type="GeneID" id="77806968"/>
<reference evidence="2" key="1">
    <citation type="submission" date="2022-10" db="EMBL/GenBank/DDBJ databases">
        <title>Puccinia triticina Genome sequencing and assembly.</title>
        <authorList>
            <person name="Li C."/>
        </authorList>
    </citation>
    <scope>NUCLEOTIDE SEQUENCE</scope>
    <source>
        <strain evidence="2">Pt15</strain>
    </source>
</reference>
<protein>
    <submittedName>
        <fullName evidence="2">Uncharacterized protein</fullName>
    </submittedName>
</protein>
<evidence type="ECO:0000313" key="3">
    <source>
        <dbReference type="Proteomes" id="UP001164743"/>
    </source>
</evidence>
<feature type="compositionally biased region" description="Polar residues" evidence="1">
    <location>
        <begin position="157"/>
        <end position="171"/>
    </location>
</feature>
<evidence type="ECO:0000256" key="1">
    <source>
        <dbReference type="SAM" id="MobiDB-lite"/>
    </source>
</evidence>
<feature type="compositionally biased region" description="Polar residues" evidence="1">
    <location>
        <begin position="136"/>
        <end position="149"/>
    </location>
</feature>
<dbReference type="EMBL" id="CP110421">
    <property type="protein sequence ID" value="WAQ81647.1"/>
    <property type="molecule type" value="Genomic_DNA"/>
</dbReference>
<accession>A0ABY7CCK0</accession>
<organism evidence="2 3">
    <name type="scientific">Puccinia triticina</name>
    <dbReference type="NCBI Taxonomy" id="208348"/>
    <lineage>
        <taxon>Eukaryota</taxon>
        <taxon>Fungi</taxon>
        <taxon>Dikarya</taxon>
        <taxon>Basidiomycota</taxon>
        <taxon>Pucciniomycotina</taxon>
        <taxon>Pucciniomycetes</taxon>
        <taxon>Pucciniales</taxon>
        <taxon>Pucciniaceae</taxon>
        <taxon>Puccinia</taxon>
    </lineage>
</organism>
<evidence type="ECO:0000313" key="2">
    <source>
        <dbReference type="EMBL" id="WAQ81647.1"/>
    </source>
</evidence>
<gene>
    <name evidence="2" type="ORF">PtA15_1A989</name>
</gene>